<feature type="compositionally biased region" description="Basic and acidic residues" evidence="1">
    <location>
        <begin position="21"/>
        <end position="41"/>
    </location>
</feature>
<dbReference type="AlphaFoldDB" id="A0A8X7BA82"/>
<proteinExistence type="predicted"/>
<evidence type="ECO:0000313" key="3">
    <source>
        <dbReference type="Proteomes" id="UP000887159"/>
    </source>
</evidence>
<evidence type="ECO:0000256" key="1">
    <source>
        <dbReference type="SAM" id="MobiDB-lite"/>
    </source>
</evidence>
<comment type="caution">
    <text evidence="2">The sequence shown here is derived from an EMBL/GenBank/DDBJ whole genome shotgun (WGS) entry which is preliminary data.</text>
</comment>
<feature type="compositionally biased region" description="Basic and acidic residues" evidence="1">
    <location>
        <begin position="64"/>
        <end position="75"/>
    </location>
</feature>
<name>A0A8X7BA82_TRICX</name>
<keyword evidence="3" id="KW-1185">Reference proteome</keyword>
<protein>
    <submittedName>
        <fullName evidence="2">HTH_Tnp_Tc3_2 domain-containing protein</fullName>
    </submittedName>
</protein>
<evidence type="ECO:0000313" key="2">
    <source>
        <dbReference type="EMBL" id="GFY24633.1"/>
    </source>
</evidence>
<reference evidence="2" key="1">
    <citation type="submission" date="2020-08" db="EMBL/GenBank/DDBJ databases">
        <title>Multicomponent nature underlies the extraordinary mechanical properties of spider dragline silk.</title>
        <authorList>
            <person name="Kono N."/>
            <person name="Nakamura H."/>
            <person name="Mori M."/>
            <person name="Yoshida Y."/>
            <person name="Ohtoshi R."/>
            <person name="Malay A.D."/>
            <person name="Moran D.A.P."/>
            <person name="Tomita M."/>
            <person name="Numata K."/>
            <person name="Arakawa K."/>
        </authorList>
    </citation>
    <scope>NUCLEOTIDE SEQUENCE</scope>
</reference>
<sequence length="81" mass="9130">MGRSDAAFRRCWQEWVDSSRFQRHDGSGRPKATAGREDRFTVRSHVTALGSSLSTIRRATRTTDGTDHSHLHTVEPDYSVA</sequence>
<feature type="region of interest" description="Disordered" evidence="1">
    <location>
        <begin position="21"/>
        <end position="81"/>
    </location>
</feature>
<dbReference type="EMBL" id="BMAU01021369">
    <property type="protein sequence ID" value="GFY24633.1"/>
    <property type="molecule type" value="Genomic_DNA"/>
</dbReference>
<organism evidence="2 3">
    <name type="scientific">Trichonephila clavipes</name>
    <name type="common">Golden silk orbweaver</name>
    <name type="synonym">Nephila clavipes</name>
    <dbReference type="NCBI Taxonomy" id="2585209"/>
    <lineage>
        <taxon>Eukaryota</taxon>
        <taxon>Metazoa</taxon>
        <taxon>Ecdysozoa</taxon>
        <taxon>Arthropoda</taxon>
        <taxon>Chelicerata</taxon>
        <taxon>Arachnida</taxon>
        <taxon>Araneae</taxon>
        <taxon>Araneomorphae</taxon>
        <taxon>Entelegynae</taxon>
        <taxon>Araneoidea</taxon>
        <taxon>Nephilidae</taxon>
        <taxon>Trichonephila</taxon>
    </lineage>
</organism>
<gene>
    <name evidence="2" type="primary">X975_07143</name>
    <name evidence="2" type="ORF">TNCV_1016791</name>
</gene>
<dbReference type="Proteomes" id="UP000887159">
    <property type="component" value="Unassembled WGS sequence"/>
</dbReference>
<accession>A0A8X7BA82</accession>